<keyword evidence="2" id="KW-1185">Reference proteome</keyword>
<dbReference type="AlphaFoldDB" id="A0A8J4Y6P9"/>
<protein>
    <submittedName>
        <fullName evidence="1">Uncharacterized protein</fullName>
    </submittedName>
</protein>
<reference evidence="1" key="1">
    <citation type="submission" date="2020-07" db="EMBL/GenBank/DDBJ databases">
        <title>The High-quality genome of the commercially important snow crab, Chionoecetes opilio.</title>
        <authorList>
            <person name="Jeong J.-H."/>
            <person name="Ryu S."/>
        </authorList>
    </citation>
    <scope>NUCLEOTIDE SEQUENCE</scope>
    <source>
        <strain evidence="1">MADBK_172401_WGS</strain>
        <tissue evidence="1">Digestive gland</tissue>
    </source>
</reference>
<comment type="caution">
    <text evidence="1">The sequence shown here is derived from an EMBL/GenBank/DDBJ whole genome shotgun (WGS) entry which is preliminary data.</text>
</comment>
<gene>
    <name evidence="1" type="ORF">GWK47_007807</name>
</gene>
<accession>A0A8J4Y6P9</accession>
<dbReference type="EMBL" id="JACEEZ010016425">
    <property type="protein sequence ID" value="KAG0718221.1"/>
    <property type="molecule type" value="Genomic_DNA"/>
</dbReference>
<evidence type="ECO:0000313" key="2">
    <source>
        <dbReference type="Proteomes" id="UP000770661"/>
    </source>
</evidence>
<proteinExistence type="predicted"/>
<sequence length="245" mass="25261">MDSSLVLLPGASHPPPTPAWTLPRARTGRRTIPGLPCGTSGRRLDSSLVLVPGASPLPLPRPCPSQGSERGVGRFLACQVDPAGGGPECDDSAVLPWPPLTPLCPPFGGGMGQCWWRATPGVLSRRGFGRSTPPFPDLFAFLARKGRGSEVFLGAWGFATPPAPSPLRGSGRGVQRVVAGLVGAGVLRCSLGLDSPTSLPPPSGRGIESVVVASSGALSFMALLLNSSIPCPLCFPFQGEVEGPW</sequence>
<dbReference type="Proteomes" id="UP000770661">
    <property type="component" value="Unassembled WGS sequence"/>
</dbReference>
<name>A0A8J4Y6P9_CHIOP</name>
<evidence type="ECO:0000313" key="1">
    <source>
        <dbReference type="EMBL" id="KAG0718221.1"/>
    </source>
</evidence>
<organism evidence="1 2">
    <name type="scientific">Chionoecetes opilio</name>
    <name type="common">Atlantic snow crab</name>
    <name type="synonym">Cancer opilio</name>
    <dbReference type="NCBI Taxonomy" id="41210"/>
    <lineage>
        <taxon>Eukaryota</taxon>
        <taxon>Metazoa</taxon>
        <taxon>Ecdysozoa</taxon>
        <taxon>Arthropoda</taxon>
        <taxon>Crustacea</taxon>
        <taxon>Multicrustacea</taxon>
        <taxon>Malacostraca</taxon>
        <taxon>Eumalacostraca</taxon>
        <taxon>Eucarida</taxon>
        <taxon>Decapoda</taxon>
        <taxon>Pleocyemata</taxon>
        <taxon>Brachyura</taxon>
        <taxon>Eubrachyura</taxon>
        <taxon>Majoidea</taxon>
        <taxon>Majidae</taxon>
        <taxon>Chionoecetes</taxon>
    </lineage>
</organism>